<dbReference type="OrthoDB" id="10045365at2759"/>
<dbReference type="GO" id="GO:0030247">
    <property type="term" value="F:polysaccharide binding"/>
    <property type="evidence" value="ECO:0007669"/>
    <property type="project" value="InterPro"/>
</dbReference>
<dbReference type="InterPro" id="IPR017441">
    <property type="entry name" value="Protein_kinase_ATP_BS"/>
</dbReference>
<dbReference type="RefSeq" id="XP_020165592.2">
    <property type="nucleotide sequence ID" value="XM_020310003.4"/>
</dbReference>
<proteinExistence type="predicted"/>
<dbReference type="Pfam" id="PF07645">
    <property type="entry name" value="EGF_CA"/>
    <property type="match status" value="1"/>
</dbReference>
<evidence type="ECO:0000256" key="11">
    <source>
        <dbReference type="ARBA" id="ARBA00023136"/>
    </source>
</evidence>
<dbReference type="InterPro" id="IPR000719">
    <property type="entry name" value="Prot_kinase_dom"/>
</dbReference>
<evidence type="ECO:0000313" key="18">
    <source>
        <dbReference type="Proteomes" id="UP000015105"/>
    </source>
</evidence>
<reference evidence="18" key="2">
    <citation type="journal article" date="2017" name="Nat. Plants">
        <title>The Aegilops tauschii genome reveals multiple impacts of transposons.</title>
        <authorList>
            <person name="Zhao G."/>
            <person name="Zou C."/>
            <person name="Li K."/>
            <person name="Wang K."/>
            <person name="Li T."/>
            <person name="Gao L."/>
            <person name="Zhang X."/>
            <person name="Wang H."/>
            <person name="Yang Z."/>
            <person name="Liu X."/>
            <person name="Jiang W."/>
            <person name="Mao L."/>
            <person name="Kong X."/>
            <person name="Jiao Y."/>
            <person name="Jia J."/>
        </authorList>
    </citation>
    <scope>NUCLEOTIDE SEQUENCE [LARGE SCALE GENOMIC DNA]</scope>
    <source>
        <strain evidence="18">cv. AL8/78</strain>
    </source>
</reference>
<keyword evidence="7 14" id="KW-0547">Nucleotide-binding</keyword>
<dbReference type="Pfam" id="PF07714">
    <property type="entry name" value="PK_Tyr_Ser-Thr"/>
    <property type="match status" value="1"/>
</dbReference>
<dbReference type="KEGG" id="ats:109751097"/>
<keyword evidence="11 15" id="KW-0472">Membrane</keyword>
<dbReference type="Gene3D" id="3.30.200.20">
    <property type="entry name" value="Phosphorylase Kinase, domain 1"/>
    <property type="match status" value="1"/>
</dbReference>
<keyword evidence="10 15" id="KW-1133">Transmembrane helix</keyword>
<dbReference type="FunFam" id="3.30.200.20:FF:000043">
    <property type="entry name" value="Wall-associated receptor kinase 2"/>
    <property type="match status" value="1"/>
</dbReference>
<dbReference type="OMA" id="HSACHNV"/>
<dbReference type="Gramene" id="AET2Gv20078300.2">
    <property type="protein sequence ID" value="AET2Gv20078300.2"/>
    <property type="gene ID" value="AET2Gv20078300"/>
</dbReference>
<evidence type="ECO:0000256" key="2">
    <source>
        <dbReference type="ARBA" id="ARBA00022527"/>
    </source>
</evidence>
<dbReference type="PANTHER" id="PTHR27005">
    <property type="entry name" value="WALL-ASSOCIATED RECEPTOR KINASE-LIKE 21"/>
    <property type="match status" value="1"/>
</dbReference>
<keyword evidence="13" id="KW-0325">Glycoprotein</keyword>
<dbReference type="GO" id="GO:0004674">
    <property type="term" value="F:protein serine/threonine kinase activity"/>
    <property type="evidence" value="ECO:0007669"/>
    <property type="project" value="UniProtKB-KW"/>
</dbReference>
<protein>
    <recommendedName>
        <fullName evidence="16">Protein kinase domain-containing protein</fullName>
    </recommendedName>
</protein>
<dbReference type="CDD" id="cd00054">
    <property type="entry name" value="EGF_CA"/>
    <property type="match status" value="1"/>
</dbReference>
<keyword evidence="4" id="KW-0808">Transferase</keyword>
<reference evidence="17" key="4">
    <citation type="submission" date="2019-03" db="UniProtKB">
        <authorList>
            <consortium name="EnsemblPlants"/>
        </authorList>
    </citation>
    <scope>IDENTIFICATION</scope>
</reference>
<dbReference type="GeneID" id="109751097"/>
<dbReference type="GO" id="GO:0007166">
    <property type="term" value="P:cell surface receptor signaling pathway"/>
    <property type="evidence" value="ECO:0007669"/>
    <property type="project" value="InterPro"/>
</dbReference>
<evidence type="ECO:0000256" key="5">
    <source>
        <dbReference type="ARBA" id="ARBA00022692"/>
    </source>
</evidence>
<organism evidence="17 18">
    <name type="scientific">Aegilops tauschii subsp. strangulata</name>
    <name type="common">Goatgrass</name>
    <dbReference type="NCBI Taxonomy" id="200361"/>
    <lineage>
        <taxon>Eukaryota</taxon>
        <taxon>Viridiplantae</taxon>
        <taxon>Streptophyta</taxon>
        <taxon>Embryophyta</taxon>
        <taxon>Tracheophyta</taxon>
        <taxon>Spermatophyta</taxon>
        <taxon>Magnoliopsida</taxon>
        <taxon>Liliopsida</taxon>
        <taxon>Poales</taxon>
        <taxon>Poaceae</taxon>
        <taxon>BOP clade</taxon>
        <taxon>Pooideae</taxon>
        <taxon>Triticodae</taxon>
        <taxon>Triticeae</taxon>
        <taxon>Triticinae</taxon>
        <taxon>Aegilops</taxon>
    </lineage>
</organism>
<dbReference type="PROSITE" id="PS00108">
    <property type="entry name" value="PROTEIN_KINASE_ST"/>
    <property type="match status" value="1"/>
</dbReference>
<reference evidence="17" key="5">
    <citation type="journal article" date="2021" name="G3 (Bethesda)">
        <title>Aegilops tauschii genome assembly Aet v5.0 features greater sequence contiguity and improved annotation.</title>
        <authorList>
            <person name="Wang L."/>
            <person name="Zhu T."/>
            <person name="Rodriguez J.C."/>
            <person name="Deal K.R."/>
            <person name="Dubcovsky J."/>
            <person name="McGuire P.E."/>
            <person name="Lux T."/>
            <person name="Spannagl M."/>
            <person name="Mayer K.F.X."/>
            <person name="Baldrich P."/>
            <person name="Meyers B.C."/>
            <person name="Huo N."/>
            <person name="Gu Y.Q."/>
            <person name="Zhou H."/>
            <person name="Devos K.M."/>
            <person name="Bennetzen J.L."/>
            <person name="Unver T."/>
            <person name="Budak H."/>
            <person name="Gulick P.J."/>
            <person name="Galiba G."/>
            <person name="Kalapos B."/>
            <person name="Nelson D.R."/>
            <person name="Li P."/>
            <person name="You F.M."/>
            <person name="Luo M.C."/>
            <person name="Dvorak J."/>
        </authorList>
    </citation>
    <scope>NUCLEOTIDE SEQUENCE [LARGE SCALE GENOMIC DNA]</scope>
    <source>
        <strain evidence="17">cv. AL8/78</strain>
    </source>
</reference>
<dbReference type="Proteomes" id="UP000015105">
    <property type="component" value="Chromosome 2D"/>
</dbReference>
<dbReference type="InterPro" id="IPR045274">
    <property type="entry name" value="WAK-like"/>
</dbReference>
<evidence type="ECO:0000256" key="8">
    <source>
        <dbReference type="ARBA" id="ARBA00022777"/>
    </source>
</evidence>
<feature type="binding site" evidence="14">
    <location>
        <position position="518"/>
    </location>
    <ligand>
        <name>ATP</name>
        <dbReference type="ChEBI" id="CHEBI:30616"/>
    </ligand>
</feature>
<dbReference type="SUPFAM" id="SSF57196">
    <property type="entry name" value="EGF/Laminin"/>
    <property type="match status" value="1"/>
</dbReference>
<accession>A0A453AD84</accession>
<name>A0A453AD84_AEGTS</name>
<evidence type="ECO:0000256" key="10">
    <source>
        <dbReference type="ARBA" id="ARBA00022989"/>
    </source>
</evidence>
<dbReference type="SMART" id="SM00179">
    <property type="entry name" value="EGF_CA"/>
    <property type="match status" value="1"/>
</dbReference>
<keyword evidence="3" id="KW-0245">EGF-like domain</keyword>
<dbReference type="GO" id="GO:0005524">
    <property type="term" value="F:ATP binding"/>
    <property type="evidence" value="ECO:0007669"/>
    <property type="project" value="UniProtKB-UniRule"/>
</dbReference>
<evidence type="ECO:0000256" key="7">
    <source>
        <dbReference type="ARBA" id="ARBA00022741"/>
    </source>
</evidence>
<dbReference type="Gene3D" id="2.10.25.10">
    <property type="entry name" value="Laminin"/>
    <property type="match status" value="2"/>
</dbReference>
<dbReference type="CDD" id="cd14066">
    <property type="entry name" value="STKc_IRAK"/>
    <property type="match status" value="1"/>
</dbReference>
<evidence type="ECO:0000259" key="16">
    <source>
        <dbReference type="PROSITE" id="PS50011"/>
    </source>
</evidence>
<dbReference type="InterPro" id="IPR049883">
    <property type="entry name" value="NOTCH1_EGF-like"/>
</dbReference>
<keyword evidence="8" id="KW-0418">Kinase</keyword>
<comment type="subcellular location">
    <subcellularLocation>
        <location evidence="1">Membrane</location>
        <topology evidence="1">Single-pass type I membrane protein</topology>
    </subcellularLocation>
</comment>
<dbReference type="STRING" id="200361.A0A453AD84"/>
<dbReference type="GO" id="GO:0005886">
    <property type="term" value="C:plasma membrane"/>
    <property type="evidence" value="ECO:0007669"/>
    <property type="project" value="TreeGrafter"/>
</dbReference>
<keyword evidence="9 14" id="KW-0067">ATP-binding</keyword>
<evidence type="ECO:0000256" key="12">
    <source>
        <dbReference type="ARBA" id="ARBA00023157"/>
    </source>
</evidence>
<evidence type="ECO:0000256" key="15">
    <source>
        <dbReference type="SAM" id="Phobius"/>
    </source>
</evidence>
<keyword evidence="6" id="KW-0732">Signal</keyword>
<dbReference type="InterPro" id="IPR011009">
    <property type="entry name" value="Kinase-like_dom_sf"/>
</dbReference>
<evidence type="ECO:0000256" key="1">
    <source>
        <dbReference type="ARBA" id="ARBA00004479"/>
    </source>
</evidence>
<evidence type="ECO:0000313" key="17">
    <source>
        <dbReference type="EnsemblPlants" id="AET2Gv20078300.2"/>
    </source>
</evidence>
<dbReference type="InterPro" id="IPR025287">
    <property type="entry name" value="WAK_GUB"/>
</dbReference>
<keyword evidence="2" id="KW-0723">Serine/threonine-protein kinase</keyword>
<evidence type="ECO:0000256" key="4">
    <source>
        <dbReference type="ARBA" id="ARBA00022679"/>
    </source>
</evidence>
<dbReference type="Pfam" id="PF13947">
    <property type="entry name" value="GUB_WAK_bind"/>
    <property type="match status" value="1"/>
</dbReference>
<dbReference type="PROSITE" id="PS00107">
    <property type="entry name" value="PROTEIN_KINASE_ATP"/>
    <property type="match status" value="1"/>
</dbReference>
<dbReference type="PROSITE" id="PS50011">
    <property type="entry name" value="PROTEIN_KINASE_DOM"/>
    <property type="match status" value="1"/>
</dbReference>
<dbReference type="GO" id="GO:0005509">
    <property type="term" value="F:calcium ion binding"/>
    <property type="evidence" value="ECO:0007669"/>
    <property type="project" value="InterPro"/>
</dbReference>
<dbReference type="Gene3D" id="1.10.510.10">
    <property type="entry name" value="Transferase(Phosphotransferase) domain 1"/>
    <property type="match status" value="1"/>
</dbReference>
<dbReference type="InterPro" id="IPR001881">
    <property type="entry name" value="EGF-like_Ca-bd_dom"/>
</dbReference>
<keyword evidence="18" id="KW-1185">Reference proteome</keyword>
<dbReference type="SMART" id="SM00220">
    <property type="entry name" value="S_TKc"/>
    <property type="match status" value="1"/>
</dbReference>
<feature type="transmembrane region" description="Helical" evidence="15">
    <location>
        <begin position="412"/>
        <end position="436"/>
    </location>
</feature>
<sequence length="806" mass="87172">MRTCMHACSVALSITVRCGCSTATCPTCRKLYSNGLERQSSNNRWLVSFYYPTMIPAAALTVLLLQLCLPMAAAQVTPGAGTPPPRCPTSCGGVKVPYPFGIGNGCHRPGFNLTCDRTRGREPRLLVGSDLQVVEISLANSTVRILDRAGQVKLTFSEGLDGNGTWGGLGAGGPYVLSEMRNHFVVTGCNVQATLVGNGGVVGCCSSFCSINDKWTGVVTSSAGYGGAACSGIGCCETPIPIGRPSYDVEMRSLDASNEYADRLPIAVRIAERGWFEGASTTLLNDSTGYSPSRQPAVPVVLDFAVDSKPVVLPGVATSGCPVDARRSACQSSHASCHNVSGMYRSGYVCRCLDGYQGNPYLTGGCQDIDECALPGMCFGECTNTAGGHLCRCPRGAQGDPLIRNGCIKSSLGLSVGIGVGSGASLLLMVLGAILVSRKMKQRRAEMLKKRFFRQNRGHLLQQLVSQKADIAERMIVPLVELQKATNSFDKAREIGGGGHGTVYKGIMSDLHVVAIKKSKVAIQREIDEFINEVAILSQINHRNVVKLFGCCLETEVPLLVYEFISNGTLYHHLHVQEPAPSLTWEDRLRIATETARALGYLHSAVSFPIVHRDIKSQNILLDGSLIAKVSDFGASRCIQVDQTETATAIQGTFGYLDPLYFYSGQLTEKSDVYSFGVLLMELLTRKKPCSYRSSEEEALVTYFAASLAADKLVRVLDPQVVKEGGKEVEEVAVLAVACVRIEVDQRPTMRQVEMTLENLGGSHDSFVMHDLDVPKYPMIEGTNMEETSQQYSYEAEYLLSSRYPR</sequence>
<evidence type="ECO:0000256" key="3">
    <source>
        <dbReference type="ARBA" id="ARBA00022536"/>
    </source>
</evidence>
<dbReference type="InterPro" id="IPR001245">
    <property type="entry name" value="Ser-Thr/Tyr_kinase_cat_dom"/>
</dbReference>
<evidence type="ECO:0000256" key="9">
    <source>
        <dbReference type="ARBA" id="ARBA00022840"/>
    </source>
</evidence>
<feature type="domain" description="Protein kinase" evidence="16">
    <location>
        <begin position="489"/>
        <end position="767"/>
    </location>
</feature>
<dbReference type="AlphaFoldDB" id="A0A453AD84"/>
<dbReference type="SMART" id="SM00181">
    <property type="entry name" value="EGF"/>
    <property type="match status" value="2"/>
</dbReference>
<evidence type="ECO:0000256" key="14">
    <source>
        <dbReference type="PROSITE-ProRule" id="PRU10141"/>
    </source>
</evidence>
<dbReference type="PANTHER" id="PTHR27005:SF512">
    <property type="entry name" value="PROTEIN KINASE DOMAIN-CONTAINING PROTEIN"/>
    <property type="match status" value="1"/>
</dbReference>
<reference evidence="18" key="1">
    <citation type="journal article" date="2014" name="Science">
        <title>Ancient hybridizations among the ancestral genomes of bread wheat.</title>
        <authorList>
            <consortium name="International Wheat Genome Sequencing Consortium,"/>
            <person name="Marcussen T."/>
            <person name="Sandve S.R."/>
            <person name="Heier L."/>
            <person name="Spannagl M."/>
            <person name="Pfeifer M."/>
            <person name="Jakobsen K.S."/>
            <person name="Wulff B.B."/>
            <person name="Steuernagel B."/>
            <person name="Mayer K.F."/>
            <person name="Olsen O.A."/>
        </authorList>
    </citation>
    <scope>NUCLEOTIDE SEQUENCE [LARGE SCALE GENOMIC DNA]</scope>
    <source>
        <strain evidence="18">cv. AL8/78</strain>
    </source>
</reference>
<dbReference type="InterPro" id="IPR008271">
    <property type="entry name" value="Ser/Thr_kinase_AS"/>
</dbReference>
<evidence type="ECO:0000256" key="6">
    <source>
        <dbReference type="ARBA" id="ARBA00022729"/>
    </source>
</evidence>
<keyword evidence="5 15" id="KW-0812">Transmembrane</keyword>
<dbReference type="InterPro" id="IPR000742">
    <property type="entry name" value="EGF"/>
</dbReference>
<dbReference type="EnsemblPlants" id="AET2Gv20078300.2">
    <property type="protein sequence ID" value="AET2Gv20078300.2"/>
    <property type="gene ID" value="AET2Gv20078300"/>
</dbReference>
<evidence type="ECO:0000256" key="13">
    <source>
        <dbReference type="ARBA" id="ARBA00023180"/>
    </source>
</evidence>
<dbReference type="FunFam" id="1.10.510.10:FF:000084">
    <property type="entry name" value="Wall-associated receptor kinase 2"/>
    <property type="match status" value="1"/>
</dbReference>
<keyword evidence="12" id="KW-1015">Disulfide bond</keyword>
<dbReference type="SUPFAM" id="SSF56112">
    <property type="entry name" value="Protein kinase-like (PK-like)"/>
    <property type="match status" value="1"/>
</dbReference>
<reference evidence="17" key="3">
    <citation type="journal article" date="2017" name="Nature">
        <title>Genome sequence of the progenitor of the wheat D genome Aegilops tauschii.</title>
        <authorList>
            <person name="Luo M.C."/>
            <person name="Gu Y.Q."/>
            <person name="Puiu D."/>
            <person name="Wang H."/>
            <person name="Twardziok S.O."/>
            <person name="Deal K.R."/>
            <person name="Huo N."/>
            <person name="Zhu T."/>
            <person name="Wang L."/>
            <person name="Wang Y."/>
            <person name="McGuire P.E."/>
            <person name="Liu S."/>
            <person name="Long H."/>
            <person name="Ramasamy R.K."/>
            <person name="Rodriguez J.C."/>
            <person name="Van S.L."/>
            <person name="Yuan L."/>
            <person name="Wang Z."/>
            <person name="Xia Z."/>
            <person name="Xiao L."/>
            <person name="Anderson O.D."/>
            <person name="Ouyang S."/>
            <person name="Liang Y."/>
            <person name="Zimin A.V."/>
            <person name="Pertea G."/>
            <person name="Qi P."/>
            <person name="Bennetzen J.L."/>
            <person name="Dai X."/>
            <person name="Dawson M.W."/>
            <person name="Muller H.G."/>
            <person name="Kugler K."/>
            <person name="Rivarola-Duarte L."/>
            <person name="Spannagl M."/>
            <person name="Mayer K.F.X."/>
            <person name="Lu F.H."/>
            <person name="Bevan M.W."/>
            <person name="Leroy P."/>
            <person name="Li P."/>
            <person name="You F.M."/>
            <person name="Sun Q."/>
            <person name="Liu Z."/>
            <person name="Lyons E."/>
            <person name="Wicker T."/>
            <person name="Salzberg S.L."/>
            <person name="Devos K.M."/>
            <person name="Dvorak J."/>
        </authorList>
    </citation>
    <scope>NUCLEOTIDE SEQUENCE [LARGE SCALE GENOMIC DNA]</scope>
    <source>
        <strain evidence="17">cv. AL8/78</strain>
    </source>
</reference>